<evidence type="ECO:0000313" key="6">
    <source>
        <dbReference type="EMBL" id="PVZ11559.1"/>
    </source>
</evidence>
<dbReference type="InterPro" id="IPR001478">
    <property type="entry name" value="PDZ"/>
</dbReference>
<dbReference type="PANTHER" id="PTHR14191:SF3">
    <property type="entry name" value="NA(+)_H(+) EXCHANGE REGULATORY COFACTOR-LIKE PROTEIN NRFL-1"/>
    <property type="match status" value="1"/>
</dbReference>
<dbReference type="OrthoDB" id="993996at2"/>
<protein>
    <submittedName>
        <fullName evidence="6">PDZ domain-containing protein</fullName>
    </submittedName>
</protein>
<keyword evidence="2" id="KW-0472">Membrane</keyword>
<sequence length="471" mass="53457">MKMNRFFTFATAVLLSATIASAQSATQSEQVCRIGMQYQISYNEHWGANRPVIITVDPGSAADAAGLKPGDVIEKVAGKSTASLDETDFQRLLTEGKTTQIEVSNLGGTKTITLGRDCQSRYILSERQLARSFSFYSLEDASERRIVRPYKVKTTKADFTNLRTYSFAASTAETAEIDDVVYKEVGRYLNALGMKETVTNPDVIVDTYYLFDNNKLFTTFKSSVPQSSWQYSPREKKMVSLPIMPAGTQEINAPYVIQLGVRLINAKNNLQIFWQCESNDFLSAPFSVQEYARYNVPLMMMEFPFIRYRENPTYRMRSQRYFYTGLYYQANDLSLVAAVDPNSPAAQAGLRTGDRIISINGVPALSGSDEYSTAYKEFIKNTMKYRTEQDIFTDANGLAGCRYWLPKNNKKIVRAMTQLKYKPTFAYLFFFRPYVNDQEITSCVFQIQRNGVAESIIVQPVLRDESFITLE</sequence>
<dbReference type="GO" id="GO:0072659">
    <property type="term" value="P:protein localization to plasma membrane"/>
    <property type="evidence" value="ECO:0007669"/>
    <property type="project" value="TreeGrafter"/>
</dbReference>
<evidence type="ECO:0000256" key="2">
    <source>
        <dbReference type="ARBA" id="ARBA00022475"/>
    </source>
</evidence>
<dbReference type="InterPro" id="IPR025411">
    <property type="entry name" value="DUF4136"/>
</dbReference>
<dbReference type="SUPFAM" id="SSF50156">
    <property type="entry name" value="PDZ domain-like"/>
    <property type="match status" value="2"/>
</dbReference>
<feature type="chain" id="PRO_5015532535" evidence="4">
    <location>
        <begin position="23"/>
        <end position="471"/>
    </location>
</feature>
<dbReference type="Gene3D" id="3.30.160.670">
    <property type="match status" value="1"/>
</dbReference>
<organism evidence="6 7">
    <name type="scientific">Porphyromonas loveana</name>
    <dbReference type="NCBI Taxonomy" id="1884669"/>
    <lineage>
        <taxon>Bacteria</taxon>
        <taxon>Pseudomonadati</taxon>
        <taxon>Bacteroidota</taxon>
        <taxon>Bacteroidia</taxon>
        <taxon>Bacteroidales</taxon>
        <taxon>Porphyromonadaceae</taxon>
        <taxon>Porphyromonas</taxon>
    </lineage>
</organism>
<reference evidence="6 7" key="1">
    <citation type="submission" date="2018-04" db="EMBL/GenBank/DDBJ databases">
        <title>Genomic Encyclopedia of Type Strains, Phase IV (KMG-IV): sequencing the most valuable type-strain genomes for metagenomic binning, comparative biology and taxonomic classification.</title>
        <authorList>
            <person name="Goeker M."/>
        </authorList>
    </citation>
    <scope>NUCLEOTIDE SEQUENCE [LARGE SCALE GENOMIC DNA]</scope>
    <source>
        <strain evidence="6 7">DSM 28520</strain>
    </source>
</reference>
<dbReference type="EMBL" id="QEKY01000006">
    <property type="protein sequence ID" value="PVZ11559.1"/>
    <property type="molecule type" value="Genomic_DNA"/>
</dbReference>
<gene>
    <name evidence="6" type="ORF">C7382_10619</name>
</gene>
<accession>A0A2U1FHC0</accession>
<dbReference type="RefSeq" id="WP_116679082.1">
    <property type="nucleotide sequence ID" value="NZ_JBGYUN010000078.1"/>
</dbReference>
<evidence type="ECO:0000256" key="1">
    <source>
        <dbReference type="ARBA" id="ARBA00004236"/>
    </source>
</evidence>
<feature type="domain" description="PDZ" evidence="5">
    <location>
        <begin position="325"/>
        <end position="367"/>
    </location>
</feature>
<evidence type="ECO:0000256" key="4">
    <source>
        <dbReference type="SAM" id="SignalP"/>
    </source>
</evidence>
<dbReference type="InterPro" id="IPR051067">
    <property type="entry name" value="NHER"/>
</dbReference>
<dbReference type="PROSITE" id="PS50106">
    <property type="entry name" value="PDZ"/>
    <property type="match status" value="1"/>
</dbReference>
<dbReference type="GO" id="GO:0043495">
    <property type="term" value="F:protein-membrane adaptor activity"/>
    <property type="evidence" value="ECO:0007669"/>
    <property type="project" value="TreeGrafter"/>
</dbReference>
<dbReference type="Gene3D" id="2.30.42.10">
    <property type="match status" value="2"/>
</dbReference>
<name>A0A2U1FHC0_9PORP</name>
<dbReference type="SMART" id="SM00228">
    <property type="entry name" value="PDZ"/>
    <property type="match status" value="2"/>
</dbReference>
<dbReference type="Pfam" id="PF17820">
    <property type="entry name" value="PDZ_6"/>
    <property type="match status" value="2"/>
</dbReference>
<dbReference type="InterPro" id="IPR036034">
    <property type="entry name" value="PDZ_sf"/>
</dbReference>
<keyword evidence="4" id="KW-0732">Signal</keyword>
<keyword evidence="2" id="KW-1003">Cell membrane</keyword>
<dbReference type="GO" id="GO:0016324">
    <property type="term" value="C:apical plasma membrane"/>
    <property type="evidence" value="ECO:0007669"/>
    <property type="project" value="TreeGrafter"/>
</dbReference>
<comment type="subcellular location">
    <subcellularLocation>
        <location evidence="1">Cell membrane</location>
    </subcellularLocation>
</comment>
<dbReference type="PANTHER" id="PTHR14191">
    <property type="entry name" value="PDZ DOMAIN CONTAINING PROTEIN"/>
    <property type="match status" value="1"/>
</dbReference>
<dbReference type="Proteomes" id="UP000245462">
    <property type="component" value="Unassembled WGS sequence"/>
</dbReference>
<dbReference type="AlphaFoldDB" id="A0A2U1FHC0"/>
<evidence type="ECO:0000259" key="5">
    <source>
        <dbReference type="PROSITE" id="PS50106"/>
    </source>
</evidence>
<comment type="caution">
    <text evidence="6">The sequence shown here is derived from an EMBL/GenBank/DDBJ whole genome shotgun (WGS) entry which is preliminary data.</text>
</comment>
<keyword evidence="7" id="KW-1185">Reference proteome</keyword>
<evidence type="ECO:0000256" key="3">
    <source>
        <dbReference type="ARBA" id="ARBA00022737"/>
    </source>
</evidence>
<dbReference type="InterPro" id="IPR041489">
    <property type="entry name" value="PDZ_6"/>
</dbReference>
<feature type="signal peptide" evidence="4">
    <location>
        <begin position="1"/>
        <end position="22"/>
    </location>
</feature>
<evidence type="ECO:0000313" key="7">
    <source>
        <dbReference type="Proteomes" id="UP000245462"/>
    </source>
</evidence>
<proteinExistence type="predicted"/>
<dbReference type="Pfam" id="PF13590">
    <property type="entry name" value="DUF4136"/>
    <property type="match status" value="1"/>
</dbReference>
<keyword evidence="3" id="KW-0677">Repeat</keyword>